<dbReference type="Proteomes" id="UP001066276">
    <property type="component" value="Chromosome 7"/>
</dbReference>
<dbReference type="EMBL" id="JANPWB010000011">
    <property type="protein sequence ID" value="KAJ1132523.1"/>
    <property type="molecule type" value="Genomic_DNA"/>
</dbReference>
<reference evidence="2" key="1">
    <citation type="journal article" date="2022" name="bioRxiv">
        <title>Sequencing and chromosome-scale assembly of the giantPleurodeles waltlgenome.</title>
        <authorList>
            <person name="Brown T."/>
            <person name="Elewa A."/>
            <person name="Iarovenko S."/>
            <person name="Subramanian E."/>
            <person name="Araus A.J."/>
            <person name="Petzold A."/>
            <person name="Susuki M."/>
            <person name="Suzuki K.-i.T."/>
            <person name="Hayashi T."/>
            <person name="Toyoda A."/>
            <person name="Oliveira C."/>
            <person name="Osipova E."/>
            <person name="Leigh N.D."/>
            <person name="Simon A."/>
            <person name="Yun M.H."/>
        </authorList>
    </citation>
    <scope>NUCLEOTIDE SEQUENCE</scope>
    <source>
        <strain evidence="2">20211129_DDA</strain>
        <tissue evidence="2">Liver</tissue>
    </source>
</reference>
<comment type="caution">
    <text evidence="2">The sequence shown here is derived from an EMBL/GenBank/DDBJ whole genome shotgun (WGS) entry which is preliminary data.</text>
</comment>
<evidence type="ECO:0000256" key="1">
    <source>
        <dbReference type="SAM" id="MobiDB-lite"/>
    </source>
</evidence>
<keyword evidence="3" id="KW-1185">Reference proteome</keyword>
<accession>A0AAV7Q336</accession>
<protein>
    <submittedName>
        <fullName evidence="2">Uncharacterized protein</fullName>
    </submittedName>
</protein>
<evidence type="ECO:0000313" key="2">
    <source>
        <dbReference type="EMBL" id="KAJ1132523.1"/>
    </source>
</evidence>
<name>A0AAV7Q336_PLEWA</name>
<evidence type="ECO:0000313" key="3">
    <source>
        <dbReference type="Proteomes" id="UP001066276"/>
    </source>
</evidence>
<organism evidence="2 3">
    <name type="scientific">Pleurodeles waltl</name>
    <name type="common">Iberian ribbed newt</name>
    <dbReference type="NCBI Taxonomy" id="8319"/>
    <lineage>
        <taxon>Eukaryota</taxon>
        <taxon>Metazoa</taxon>
        <taxon>Chordata</taxon>
        <taxon>Craniata</taxon>
        <taxon>Vertebrata</taxon>
        <taxon>Euteleostomi</taxon>
        <taxon>Amphibia</taxon>
        <taxon>Batrachia</taxon>
        <taxon>Caudata</taxon>
        <taxon>Salamandroidea</taxon>
        <taxon>Salamandridae</taxon>
        <taxon>Pleurodelinae</taxon>
        <taxon>Pleurodeles</taxon>
    </lineage>
</organism>
<dbReference type="AlphaFoldDB" id="A0AAV7Q336"/>
<gene>
    <name evidence="2" type="ORF">NDU88_010832</name>
</gene>
<proteinExistence type="predicted"/>
<sequence length="126" mass="14100">MLLGHLKYLAAPGNHGRNKTRPGRPEGETQLLSKPVIMGRRVSPAAAGSSKAVRFPARLKLRWTGRREVKSEWGPLLRVVARVHCGDMPIRQPRDFKRRLDFSRVQRAPSGGWRGLCRAAAERGDV</sequence>
<feature type="region of interest" description="Disordered" evidence="1">
    <location>
        <begin position="11"/>
        <end position="31"/>
    </location>
</feature>